<protein>
    <submittedName>
        <fullName evidence="1">Uncharacterized protein</fullName>
    </submittedName>
</protein>
<dbReference type="AlphaFoldDB" id="A0A0F9DLE7"/>
<dbReference type="EMBL" id="LAZR01031120">
    <property type="protein sequence ID" value="KKL54661.1"/>
    <property type="molecule type" value="Genomic_DNA"/>
</dbReference>
<gene>
    <name evidence="1" type="ORF">LCGC14_2263160</name>
</gene>
<reference evidence="1" key="1">
    <citation type="journal article" date="2015" name="Nature">
        <title>Complex archaea that bridge the gap between prokaryotes and eukaryotes.</title>
        <authorList>
            <person name="Spang A."/>
            <person name="Saw J.H."/>
            <person name="Jorgensen S.L."/>
            <person name="Zaremba-Niedzwiedzka K."/>
            <person name="Martijn J."/>
            <person name="Lind A.E."/>
            <person name="van Eijk R."/>
            <person name="Schleper C."/>
            <person name="Guy L."/>
            <person name="Ettema T.J."/>
        </authorList>
    </citation>
    <scope>NUCLEOTIDE SEQUENCE</scope>
</reference>
<evidence type="ECO:0000313" key="1">
    <source>
        <dbReference type="EMBL" id="KKL54661.1"/>
    </source>
</evidence>
<sequence>MKTNDVTYINATSAPCGRGHFFMFAGDTGPRLPEDWPCECGEVKYSHREAIEGQIAVLQKELEQLTKIVELI</sequence>
<accession>A0A0F9DLE7</accession>
<comment type="caution">
    <text evidence="1">The sequence shown here is derived from an EMBL/GenBank/DDBJ whole genome shotgun (WGS) entry which is preliminary data.</text>
</comment>
<proteinExistence type="predicted"/>
<organism evidence="1">
    <name type="scientific">marine sediment metagenome</name>
    <dbReference type="NCBI Taxonomy" id="412755"/>
    <lineage>
        <taxon>unclassified sequences</taxon>
        <taxon>metagenomes</taxon>
        <taxon>ecological metagenomes</taxon>
    </lineage>
</organism>
<name>A0A0F9DLE7_9ZZZZ</name>